<dbReference type="RefSeq" id="WP_204252337.1">
    <property type="nucleotide sequence ID" value="NZ_CP118848.1"/>
</dbReference>
<dbReference type="Proteomes" id="UP001223261">
    <property type="component" value="Chromosome"/>
</dbReference>
<protein>
    <submittedName>
        <fullName evidence="1">XRE family transcriptional regulator</fullName>
    </submittedName>
</protein>
<reference evidence="1" key="1">
    <citation type="journal article" date="2023" name="Antibiotics">
        <title>Prevalence and Molecular Characterization of Methicillin-Resistant Staphylococci (MRS) and Mammaliicocci (MRM) in Dromedary Camels from Algeria: First Detection of SCCmec-mecC Hybrid in Methicillin-Resistant Mammaliicoccus lentus.</title>
        <authorList>
            <person name="Belhout C."/>
            <person name="Boyen F."/>
            <person name="Vereecke N."/>
            <person name="Theuns S."/>
            <person name="Taibi N."/>
            <person name="Stegger M."/>
            <person name="de la Fe-Rodriguez P.Y."/>
            <person name="Bouayad L."/>
            <person name="Elgroud R."/>
            <person name="Butaye P."/>
        </authorList>
    </citation>
    <scope>NUCLEOTIDE SEQUENCE</scope>
    <source>
        <strain evidence="1">7048</strain>
    </source>
</reference>
<dbReference type="AlphaFoldDB" id="A0AAX3W3X5"/>
<evidence type="ECO:0000313" key="2">
    <source>
        <dbReference type="Proteomes" id="UP001223261"/>
    </source>
</evidence>
<sequence length="72" mass="8292">MEYIQEIENKVQELLNNESLSAAKIGRDTGLSAGMIKHLRTGYKTLDVTKFENIKKLYEYQLALEEADKEEV</sequence>
<proteinExistence type="predicted"/>
<gene>
    <name evidence="1" type="ORF">PYH69_14810</name>
</gene>
<accession>A0AAX3W3X5</accession>
<name>A0AAX3W3X5_MAMLE</name>
<organism evidence="1 2">
    <name type="scientific">Mammaliicoccus lentus</name>
    <name type="common">Staphylococcus lentus</name>
    <dbReference type="NCBI Taxonomy" id="42858"/>
    <lineage>
        <taxon>Bacteria</taxon>
        <taxon>Bacillati</taxon>
        <taxon>Bacillota</taxon>
        <taxon>Bacilli</taxon>
        <taxon>Bacillales</taxon>
        <taxon>Staphylococcaceae</taxon>
        <taxon>Mammaliicoccus</taxon>
    </lineage>
</organism>
<dbReference type="EMBL" id="CP118848">
    <property type="protein sequence ID" value="WHI59944.1"/>
    <property type="molecule type" value="Genomic_DNA"/>
</dbReference>
<evidence type="ECO:0000313" key="1">
    <source>
        <dbReference type="EMBL" id="WHI59944.1"/>
    </source>
</evidence>